<evidence type="ECO:0000256" key="7">
    <source>
        <dbReference type="PROSITE-ProRule" id="PRU01240"/>
    </source>
</evidence>
<gene>
    <name evidence="11" type="ORF">PSECIP111854_02668</name>
</gene>
<dbReference type="PROSITE" id="PS00138">
    <property type="entry name" value="SUBTILASE_SER"/>
    <property type="match status" value="1"/>
</dbReference>
<dbReference type="InterPro" id="IPR000209">
    <property type="entry name" value="Peptidase_S8/S53_dom"/>
</dbReference>
<reference evidence="11" key="1">
    <citation type="submission" date="2022-07" db="EMBL/GenBank/DDBJ databases">
        <authorList>
            <person name="Criscuolo A."/>
        </authorList>
    </citation>
    <scope>NUCLEOTIDE SEQUENCE</scope>
    <source>
        <strain evidence="11">CIP111854</strain>
    </source>
</reference>
<dbReference type="InterPro" id="IPR015500">
    <property type="entry name" value="Peptidase_S8_subtilisin-rel"/>
</dbReference>
<feature type="active site" description="Charge relay system" evidence="6 7">
    <location>
        <position position="204"/>
    </location>
</feature>
<evidence type="ECO:0000256" key="8">
    <source>
        <dbReference type="RuleBase" id="RU003355"/>
    </source>
</evidence>
<dbReference type="Pfam" id="PF02412">
    <property type="entry name" value="TSP_3"/>
    <property type="match status" value="2"/>
</dbReference>
<dbReference type="Pfam" id="PF00082">
    <property type="entry name" value="Peptidase_S8"/>
    <property type="match status" value="1"/>
</dbReference>
<dbReference type="PROSITE" id="PS51892">
    <property type="entry name" value="SUBTILASE"/>
    <property type="match status" value="1"/>
</dbReference>
<dbReference type="SUPFAM" id="SSF52743">
    <property type="entry name" value="Subtilisin-like"/>
    <property type="match status" value="1"/>
</dbReference>
<proteinExistence type="inferred from homology"/>
<keyword evidence="4 7" id="KW-0378">Hydrolase</keyword>
<dbReference type="InterPro" id="IPR034213">
    <property type="entry name" value="S8_Vpr-like"/>
</dbReference>
<dbReference type="InterPro" id="IPR023828">
    <property type="entry name" value="Peptidase_S8_Ser-AS"/>
</dbReference>
<dbReference type="PRINTS" id="PR00723">
    <property type="entry name" value="SUBTILISIN"/>
</dbReference>
<dbReference type="PANTHER" id="PTHR43806:SF65">
    <property type="entry name" value="SERINE PROTEASE APRX"/>
    <property type="match status" value="1"/>
</dbReference>
<dbReference type="GO" id="GO:0004252">
    <property type="term" value="F:serine-type endopeptidase activity"/>
    <property type="evidence" value="ECO:0007669"/>
    <property type="project" value="UniProtKB-UniRule"/>
</dbReference>
<comment type="caution">
    <text evidence="11">The sequence shown here is derived from an EMBL/GenBank/DDBJ whole genome shotgun (WGS) entry which is preliminary data.</text>
</comment>
<dbReference type="PROSITE" id="PS00018">
    <property type="entry name" value="EF_HAND_1"/>
    <property type="match status" value="1"/>
</dbReference>
<dbReference type="InterPro" id="IPR023827">
    <property type="entry name" value="Peptidase_S8_Asp-AS"/>
</dbReference>
<keyword evidence="5 7" id="KW-0720">Serine protease</keyword>
<sequence>MKFTILNKNPCSRISKSTIHVYDVELLTTSSIAEITLMASNIPKIRPRFIYFIVMILSLNTYADTHVKKTSVTQQSTFEIIVQLNEPALYANDRLLKSLNNSETHQAKQRIVNPQKQFMDILAQNYPTLKIRSKYYKVFNGFALSATHSQIDTLKRLAVVKKVHLVENKTLPPINTQITNTTVTTAGRMLQKYTGKGITVAVLDSGIDYTHPDLGGCFGKNCKVKGGYNFLDANTDPIDSNGHGTHVAGVIAANGQMQGIAPDAQLLAYKVCNKTCPVSAILQALEHALDPDGNPATDDAADVINMSLSGPGSIDDPVTIAVNNIVKQGITVVVAAGNLGKQGPQTIGSPANAQLAITVGSHGPSTNASYDISSFSSQGPVVSSDFQKPDLVAQGDLINSLAVKTGRIRMSGTSMAAPHVAGLVALLKEQYPTMQPAQLKSLVVNSARSIYSPFTLEGNGRLDISSALKSKLVASKSQIMLGKLDRNLEQWQQSQTITITNISKQPVTLAPKIEHDKASDDVSVYVEGSSSVTIAPGKAHTFSIKAELNNSLTYANNFLHQFSLVLSDDFHVPILVLDAIQYSVNSNDQIKESWLYEHDGNGSYTHKYAYQTEYLLRPGIYTLHAWYDLADKHAIIVKTLKISQQDELLLLVSDAVHKVQVNEWLDHQGQARNLEDLEGFGVFFEVVNYQQMRRWTKFFKQSLNDAFVKKPVFVSNVPEEDTFSYAMMFGDKQSTNDDYHLYAWSNSIKGLNKPQLISLNGEQSNTVFNIFAKEQKAHNWYLYNHINFTHNTQVFDTNVSGFETSGRAYDSLTMNKAASFNSDFTVNIHGNSAQSQHASYYKFEVHEQSSANRYIATTPFHFANKGIARQGENNLSQNIDINWQGVFADSAQVGFNTDLRFYDELTDNNGILFTHYINDSILVCDNIIIAKRNKNLSFIDNRILGFTTAKNKAKNCETTQFITLADNYLAGVSAPVVTTQHQLNSQANGIQFHIEHIDYQVQEANEHKDSVELTYIVKNIASSLGNIVVTAELSQNASWQPLQTEQVVISSNELDQTIKMQIKLPPTDTVSLSSLRIKFADNLLRKSILLSDAVVSGGTLNELLVLDSDHDGINDAQDRDSDNDGMSNGYEYINGLNPYDAHDAETDSNNNGVNNVDEFRAGSWSLFRYSTLDSDGDGFVDLRDEFPNNALEWYDFDHDGVGDNSDTDDDNDGYLDTHDDFPFDATEWLDTDSDSLGNNIDVDDDNDGYLDVDDVFPLNANEWLDNDLDRIGDNSDLDDDNDGYLDVDDVFPLNANEWLDSDLDGIGDNSDLDDDNDGYLDVDDVFPFNATEWFDTDKDGLGNNTDTDDDNDSHLDHLDSFPLDSNEWLDTDSDGIGNNQDNDDDNDGYLDDNDDFPLDPTRWSQKVNISKAKIDDGSISESKTSSGGSLYFLQLVLAYLFILRRFKKAA</sequence>
<feature type="region of interest" description="Disordered" evidence="9">
    <location>
        <begin position="1369"/>
        <end position="1401"/>
    </location>
</feature>
<evidence type="ECO:0000256" key="6">
    <source>
        <dbReference type="PIRSR" id="PIRSR615500-1"/>
    </source>
</evidence>
<dbReference type="SUPFAM" id="SSF103647">
    <property type="entry name" value="TSP type-3 repeat"/>
    <property type="match status" value="4"/>
</dbReference>
<dbReference type="InterPro" id="IPR050131">
    <property type="entry name" value="Peptidase_S8_subtilisin-like"/>
</dbReference>
<dbReference type="EMBL" id="CAMAPC010000010">
    <property type="protein sequence ID" value="CAH9060739.1"/>
    <property type="molecule type" value="Genomic_DNA"/>
</dbReference>
<keyword evidence="2 7" id="KW-0645">Protease</keyword>
<dbReference type="GO" id="GO:0007155">
    <property type="term" value="P:cell adhesion"/>
    <property type="evidence" value="ECO:0007669"/>
    <property type="project" value="InterPro"/>
</dbReference>
<dbReference type="PANTHER" id="PTHR43806">
    <property type="entry name" value="PEPTIDASE S8"/>
    <property type="match status" value="1"/>
</dbReference>
<dbReference type="GO" id="GO:0005509">
    <property type="term" value="F:calcium ion binding"/>
    <property type="evidence" value="ECO:0007669"/>
    <property type="project" value="InterPro"/>
</dbReference>
<dbReference type="InterPro" id="IPR018247">
    <property type="entry name" value="EF_Hand_1_Ca_BS"/>
</dbReference>
<dbReference type="InterPro" id="IPR022398">
    <property type="entry name" value="Peptidase_S8_His-AS"/>
</dbReference>
<comment type="similarity">
    <text evidence="1 7 8">Belongs to the peptidase S8 family.</text>
</comment>
<keyword evidence="12" id="KW-1185">Reference proteome</keyword>
<dbReference type="Proteomes" id="UP001152467">
    <property type="component" value="Unassembled WGS sequence"/>
</dbReference>
<evidence type="ECO:0000313" key="11">
    <source>
        <dbReference type="EMBL" id="CAH9060739.1"/>
    </source>
</evidence>
<evidence type="ECO:0000259" key="10">
    <source>
        <dbReference type="Pfam" id="PF00082"/>
    </source>
</evidence>
<keyword evidence="3" id="KW-0732">Signal</keyword>
<dbReference type="GO" id="GO:0006508">
    <property type="term" value="P:proteolysis"/>
    <property type="evidence" value="ECO:0007669"/>
    <property type="project" value="UniProtKB-KW"/>
</dbReference>
<evidence type="ECO:0000256" key="3">
    <source>
        <dbReference type="ARBA" id="ARBA00022729"/>
    </source>
</evidence>
<evidence type="ECO:0000256" key="9">
    <source>
        <dbReference type="SAM" id="MobiDB-lite"/>
    </source>
</evidence>
<dbReference type="CDD" id="cd07474">
    <property type="entry name" value="Peptidases_S8_subtilisin_Vpr-like"/>
    <property type="match status" value="1"/>
</dbReference>
<dbReference type="InterPro" id="IPR028974">
    <property type="entry name" value="TSP_type-3_rpt"/>
</dbReference>
<dbReference type="InterPro" id="IPR003367">
    <property type="entry name" value="Thrombospondin_3-like_rpt"/>
</dbReference>
<dbReference type="PROSITE" id="PS00136">
    <property type="entry name" value="SUBTILASE_ASP"/>
    <property type="match status" value="1"/>
</dbReference>
<feature type="domain" description="Peptidase S8/S53" evidence="10">
    <location>
        <begin position="195"/>
        <end position="448"/>
    </location>
</feature>
<dbReference type="InterPro" id="IPR036852">
    <property type="entry name" value="Peptidase_S8/S53_dom_sf"/>
</dbReference>
<feature type="active site" description="Charge relay system" evidence="6 7">
    <location>
        <position position="414"/>
    </location>
</feature>
<evidence type="ECO:0000313" key="12">
    <source>
        <dbReference type="Proteomes" id="UP001152467"/>
    </source>
</evidence>
<evidence type="ECO:0000256" key="2">
    <source>
        <dbReference type="ARBA" id="ARBA00022670"/>
    </source>
</evidence>
<evidence type="ECO:0000256" key="1">
    <source>
        <dbReference type="ARBA" id="ARBA00011073"/>
    </source>
</evidence>
<feature type="compositionally biased region" description="Acidic residues" evidence="9">
    <location>
        <begin position="1381"/>
        <end position="1397"/>
    </location>
</feature>
<accession>A0A9W4R036</accession>
<feature type="active site" description="Charge relay system" evidence="6 7">
    <location>
        <position position="243"/>
    </location>
</feature>
<dbReference type="Gene3D" id="4.10.1080.10">
    <property type="entry name" value="TSP type-3 repeat"/>
    <property type="match status" value="2"/>
</dbReference>
<evidence type="ECO:0000256" key="5">
    <source>
        <dbReference type="ARBA" id="ARBA00022825"/>
    </source>
</evidence>
<organism evidence="11 12">
    <name type="scientific">Pseudoalteromonas holothuriae</name>
    <dbReference type="NCBI Taxonomy" id="2963714"/>
    <lineage>
        <taxon>Bacteria</taxon>
        <taxon>Pseudomonadati</taxon>
        <taxon>Pseudomonadota</taxon>
        <taxon>Gammaproteobacteria</taxon>
        <taxon>Alteromonadales</taxon>
        <taxon>Pseudoalteromonadaceae</taxon>
        <taxon>Pseudoalteromonas</taxon>
    </lineage>
</organism>
<dbReference type="Gene3D" id="3.40.50.200">
    <property type="entry name" value="Peptidase S8/S53 domain"/>
    <property type="match status" value="1"/>
</dbReference>
<evidence type="ECO:0000256" key="4">
    <source>
        <dbReference type="ARBA" id="ARBA00022801"/>
    </source>
</evidence>
<protein>
    <recommendedName>
        <fullName evidence="10">Peptidase S8/S53 domain-containing protein</fullName>
    </recommendedName>
</protein>
<name>A0A9W4R036_9GAMM</name>
<dbReference type="PROSITE" id="PS00137">
    <property type="entry name" value="SUBTILASE_HIS"/>
    <property type="match status" value="1"/>
</dbReference>
<feature type="region of interest" description="Disordered" evidence="9">
    <location>
        <begin position="1337"/>
        <end position="1357"/>
    </location>
</feature>